<dbReference type="InterPro" id="IPR012337">
    <property type="entry name" value="RNaseH-like_sf"/>
</dbReference>
<dbReference type="GO" id="GO:0006287">
    <property type="term" value="P:base-excision repair, gap-filling"/>
    <property type="evidence" value="ECO:0007669"/>
    <property type="project" value="TreeGrafter"/>
</dbReference>
<sequence>MVCLHLQSTYMKQLYRIFSASCSTMSEKDLLICETGGDRQIFAPLRILCFDIETNIPNARTNQFSDPRNDSVIQIGNMVSLYGEKQKPFIRSVFTLGTCESIQGCQVLPFTNEKELLMAWQKFFLEIDPDIVMGYNITQFDIPYLLNRARTLGLAKFSFFGRIQGVPQRLRAGVPHFLTCPGYEGRLLLDIFHHIRERHPGLPGEGAYKLNGVSLHFLGQKKEDISYKQIPALQSGDANTRRHLALYCLKDVYLPLLLLDKLDAFELEVTESQDAHVPFNVMRVWRSLKDVAKRCNGAINHGYVIADKIK</sequence>
<dbReference type="PANTHER" id="PTHR10322:SF23">
    <property type="entry name" value="DNA POLYMERASE DELTA CATALYTIC SUBUNIT"/>
    <property type="match status" value="1"/>
</dbReference>
<feature type="domain" description="DNA-directed DNA polymerase family B exonuclease" evidence="2">
    <location>
        <begin position="38"/>
        <end position="198"/>
    </location>
</feature>
<proteinExistence type="predicted"/>
<dbReference type="SUPFAM" id="SSF53098">
    <property type="entry name" value="Ribonuclease H-like"/>
    <property type="match status" value="1"/>
</dbReference>
<accession>A0A8H5EWL1</accession>
<evidence type="ECO:0000256" key="1">
    <source>
        <dbReference type="ARBA" id="ARBA00024411"/>
    </source>
</evidence>
<dbReference type="EMBL" id="JAACJJ010000043">
    <property type="protein sequence ID" value="KAF5314967.1"/>
    <property type="molecule type" value="Genomic_DNA"/>
</dbReference>
<comment type="caution">
    <text evidence="3">The sequence shown here is derived from an EMBL/GenBank/DDBJ whole genome shotgun (WGS) entry which is preliminary data.</text>
</comment>
<organism evidence="3 4">
    <name type="scientific">Psilocybe cf. subviscida</name>
    <dbReference type="NCBI Taxonomy" id="2480587"/>
    <lineage>
        <taxon>Eukaryota</taxon>
        <taxon>Fungi</taxon>
        <taxon>Dikarya</taxon>
        <taxon>Basidiomycota</taxon>
        <taxon>Agaricomycotina</taxon>
        <taxon>Agaricomycetes</taxon>
        <taxon>Agaricomycetidae</taxon>
        <taxon>Agaricales</taxon>
        <taxon>Agaricineae</taxon>
        <taxon>Strophariaceae</taxon>
        <taxon>Psilocybe</taxon>
    </lineage>
</organism>
<dbReference type="OrthoDB" id="2414538at2759"/>
<dbReference type="InterPro" id="IPR036397">
    <property type="entry name" value="RNaseH_sf"/>
</dbReference>
<dbReference type="GO" id="GO:0008296">
    <property type="term" value="F:3'-5'-DNA exonuclease activity"/>
    <property type="evidence" value="ECO:0007669"/>
    <property type="project" value="TreeGrafter"/>
</dbReference>
<dbReference type="GO" id="GO:0006297">
    <property type="term" value="P:nucleotide-excision repair, DNA gap filling"/>
    <property type="evidence" value="ECO:0007669"/>
    <property type="project" value="TreeGrafter"/>
</dbReference>
<keyword evidence="4" id="KW-1185">Reference proteome</keyword>
<name>A0A8H5EWL1_9AGAR</name>
<dbReference type="GO" id="GO:0043625">
    <property type="term" value="C:delta DNA polymerase complex"/>
    <property type="evidence" value="ECO:0007669"/>
    <property type="project" value="TreeGrafter"/>
</dbReference>
<dbReference type="AlphaFoldDB" id="A0A8H5EWL1"/>
<evidence type="ECO:0000259" key="2">
    <source>
        <dbReference type="Pfam" id="PF03104"/>
    </source>
</evidence>
<dbReference type="InterPro" id="IPR050240">
    <property type="entry name" value="DNA_pol_type-B"/>
</dbReference>
<dbReference type="Pfam" id="PF03104">
    <property type="entry name" value="DNA_pol_B_exo1"/>
    <property type="match status" value="1"/>
</dbReference>
<protein>
    <recommendedName>
        <fullName evidence="1">DNA polymerase delta catalytic subunit</fullName>
    </recommendedName>
</protein>
<evidence type="ECO:0000313" key="3">
    <source>
        <dbReference type="EMBL" id="KAF5314967.1"/>
    </source>
</evidence>
<dbReference type="Gene3D" id="3.30.420.10">
    <property type="entry name" value="Ribonuclease H-like superfamily/Ribonuclease H"/>
    <property type="match status" value="1"/>
</dbReference>
<reference evidence="3 4" key="1">
    <citation type="journal article" date="2020" name="ISME J.">
        <title>Uncovering the hidden diversity of litter-decomposition mechanisms in mushroom-forming fungi.</title>
        <authorList>
            <person name="Floudas D."/>
            <person name="Bentzer J."/>
            <person name="Ahren D."/>
            <person name="Johansson T."/>
            <person name="Persson P."/>
            <person name="Tunlid A."/>
        </authorList>
    </citation>
    <scope>NUCLEOTIDE SEQUENCE [LARGE SCALE GENOMIC DNA]</scope>
    <source>
        <strain evidence="3 4">CBS 101986</strain>
    </source>
</reference>
<dbReference type="PANTHER" id="PTHR10322">
    <property type="entry name" value="DNA POLYMERASE CATALYTIC SUBUNIT"/>
    <property type="match status" value="1"/>
</dbReference>
<dbReference type="Proteomes" id="UP000567179">
    <property type="component" value="Unassembled WGS sequence"/>
</dbReference>
<evidence type="ECO:0000313" key="4">
    <source>
        <dbReference type="Proteomes" id="UP000567179"/>
    </source>
</evidence>
<dbReference type="GO" id="GO:0003676">
    <property type="term" value="F:nucleic acid binding"/>
    <property type="evidence" value="ECO:0007669"/>
    <property type="project" value="InterPro"/>
</dbReference>
<dbReference type="InterPro" id="IPR006133">
    <property type="entry name" value="DNA-dir_DNA_pol_B_exonuc"/>
</dbReference>
<dbReference type="GO" id="GO:0045004">
    <property type="term" value="P:DNA replication proofreading"/>
    <property type="evidence" value="ECO:0007669"/>
    <property type="project" value="TreeGrafter"/>
</dbReference>
<dbReference type="GO" id="GO:0003887">
    <property type="term" value="F:DNA-directed DNA polymerase activity"/>
    <property type="evidence" value="ECO:0007669"/>
    <property type="project" value="TreeGrafter"/>
</dbReference>
<gene>
    <name evidence="3" type="ORF">D9619_007145</name>
</gene>